<name>A0AAD8R4K7_LOLMU</name>
<dbReference type="InterPro" id="IPR000210">
    <property type="entry name" value="BTB/POZ_dom"/>
</dbReference>
<dbReference type="PANTHER" id="PTHR46336">
    <property type="entry name" value="OS02G0260700 PROTEIN"/>
    <property type="match status" value="1"/>
</dbReference>
<organism evidence="5 6">
    <name type="scientific">Lolium multiflorum</name>
    <name type="common">Italian ryegrass</name>
    <name type="synonym">Lolium perenne subsp. multiflorum</name>
    <dbReference type="NCBI Taxonomy" id="4521"/>
    <lineage>
        <taxon>Eukaryota</taxon>
        <taxon>Viridiplantae</taxon>
        <taxon>Streptophyta</taxon>
        <taxon>Embryophyta</taxon>
        <taxon>Tracheophyta</taxon>
        <taxon>Spermatophyta</taxon>
        <taxon>Magnoliopsida</taxon>
        <taxon>Liliopsida</taxon>
        <taxon>Poales</taxon>
        <taxon>Poaceae</taxon>
        <taxon>BOP clade</taxon>
        <taxon>Pooideae</taxon>
        <taxon>Poodae</taxon>
        <taxon>Poeae</taxon>
        <taxon>Poeae Chloroplast Group 2 (Poeae type)</taxon>
        <taxon>Loliodinae</taxon>
        <taxon>Loliinae</taxon>
        <taxon>Lolium</taxon>
    </lineage>
</organism>
<dbReference type="EMBL" id="JAUUTY010000006">
    <property type="protein sequence ID" value="KAK1614790.1"/>
    <property type="molecule type" value="Genomic_DNA"/>
</dbReference>
<comment type="caution">
    <text evidence="5">The sequence shown here is derived from an EMBL/GenBank/DDBJ whole genome shotgun (WGS) entry which is preliminary data.</text>
</comment>
<evidence type="ECO:0000256" key="3">
    <source>
        <dbReference type="ARBA" id="ARBA00022786"/>
    </source>
</evidence>
<comment type="function">
    <text evidence="1">May act as a substrate-specific adapter of an E3 ubiquitin-protein ligase complex (CUL3-RBX1-BTB) which mediates the ubiquitination and subsequent proteasomal degradation of target proteins.</text>
</comment>
<accession>A0AAD8R4K7</accession>
<dbReference type="PANTHER" id="PTHR46336:SF21">
    <property type="entry name" value="OS02G0260700 PROTEIN"/>
    <property type="match status" value="1"/>
</dbReference>
<feature type="domain" description="BTB" evidence="4">
    <location>
        <begin position="76"/>
        <end position="150"/>
    </location>
</feature>
<dbReference type="InterPro" id="IPR045890">
    <property type="entry name" value="POB1-like"/>
</dbReference>
<dbReference type="GO" id="GO:0005634">
    <property type="term" value="C:nucleus"/>
    <property type="evidence" value="ECO:0007669"/>
    <property type="project" value="TreeGrafter"/>
</dbReference>
<dbReference type="CDD" id="cd18186">
    <property type="entry name" value="BTB_POZ_ZBTB_KLHL-like"/>
    <property type="match status" value="1"/>
</dbReference>
<evidence type="ECO:0000256" key="1">
    <source>
        <dbReference type="ARBA" id="ARBA00002668"/>
    </source>
</evidence>
<dbReference type="Gene3D" id="1.25.40.420">
    <property type="match status" value="1"/>
</dbReference>
<protein>
    <recommendedName>
        <fullName evidence="4">BTB domain-containing protein</fullName>
    </recommendedName>
</protein>
<sequence>MAGGNALEEPEVDAGFEFAFDNDAFSDKLLRIEVFGSSADAASREEADGAYGTHPHVSPVFVRQIGQIGDNEKSSDSSRIMMGTPILRVNTVNVNSAILAAKSPFFFKLFSNGMKESDQRQTTLRINDSEENAFMEVIRFMYSGKLTPTTEPTLLVDILMAADKFEVVSCMKLCAALAEAAKKFLAERYKEFLSTKFQDELMRIPLAGIVAILSRNHLVVASEEAVYDFVLRWADCQYPNSEERPKILGSRLLPLVPIMRAMKNVITINQPSYKLYINLERERCSRLFLSGSEYCRQFRFMGHLFVLSAHCNMDSSNSFGLLLEMPVEDKELVRRTIDYKFEANTRPTLEFDTKYESTCTIGSREDVRCKDLFSVPWTNFIADDSPFFIDDILHLRIHLKIVY</sequence>
<dbReference type="GO" id="GO:0010114">
    <property type="term" value="P:response to red light"/>
    <property type="evidence" value="ECO:0007669"/>
    <property type="project" value="TreeGrafter"/>
</dbReference>
<dbReference type="InterPro" id="IPR011333">
    <property type="entry name" value="SKP1/BTB/POZ_sf"/>
</dbReference>
<comment type="pathway">
    <text evidence="2">Protein modification; protein ubiquitination.</text>
</comment>
<evidence type="ECO:0000259" key="4">
    <source>
        <dbReference type="PROSITE" id="PS50097"/>
    </source>
</evidence>
<dbReference type="InterPro" id="IPR011705">
    <property type="entry name" value="BACK"/>
</dbReference>
<proteinExistence type="predicted"/>
<dbReference type="Proteomes" id="UP001231189">
    <property type="component" value="Unassembled WGS sequence"/>
</dbReference>
<dbReference type="Gene3D" id="3.30.710.10">
    <property type="entry name" value="Potassium Channel Kv1.1, Chain A"/>
    <property type="match status" value="1"/>
</dbReference>
<keyword evidence="6" id="KW-1185">Reference proteome</keyword>
<dbReference type="SMART" id="SM00875">
    <property type="entry name" value="BACK"/>
    <property type="match status" value="1"/>
</dbReference>
<reference evidence="5" key="1">
    <citation type="submission" date="2023-07" db="EMBL/GenBank/DDBJ databases">
        <title>A chromosome-level genome assembly of Lolium multiflorum.</title>
        <authorList>
            <person name="Chen Y."/>
            <person name="Copetti D."/>
            <person name="Kolliker R."/>
            <person name="Studer B."/>
        </authorList>
    </citation>
    <scope>NUCLEOTIDE SEQUENCE</scope>
    <source>
        <strain evidence="5">02402/16</strain>
        <tissue evidence="5">Leaf</tissue>
    </source>
</reference>
<gene>
    <name evidence="5" type="ORF">QYE76_020307</name>
</gene>
<dbReference type="SMART" id="SM00225">
    <property type="entry name" value="BTB"/>
    <property type="match status" value="1"/>
</dbReference>
<dbReference type="SUPFAM" id="SSF54695">
    <property type="entry name" value="POZ domain"/>
    <property type="match status" value="1"/>
</dbReference>
<dbReference type="FunFam" id="1.25.40.420:FF:000008">
    <property type="entry name" value="BTB/POZ domain-containing protein POB1"/>
    <property type="match status" value="1"/>
</dbReference>
<evidence type="ECO:0000313" key="6">
    <source>
        <dbReference type="Proteomes" id="UP001231189"/>
    </source>
</evidence>
<dbReference type="AlphaFoldDB" id="A0AAD8R4K7"/>
<evidence type="ECO:0000256" key="2">
    <source>
        <dbReference type="ARBA" id="ARBA00004906"/>
    </source>
</evidence>
<evidence type="ECO:0000313" key="5">
    <source>
        <dbReference type="EMBL" id="KAK1614790.1"/>
    </source>
</evidence>
<dbReference type="PROSITE" id="PS50097">
    <property type="entry name" value="BTB"/>
    <property type="match status" value="1"/>
</dbReference>
<keyword evidence="3" id="KW-0833">Ubl conjugation pathway</keyword>
<dbReference type="Pfam" id="PF00651">
    <property type="entry name" value="BTB"/>
    <property type="match status" value="1"/>
</dbReference>